<evidence type="ECO:0000313" key="3">
    <source>
        <dbReference type="Proteomes" id="UP000196053"/>
    </source>
</evidence>
<feature type="compositionally biased region" description="Basic and acidic residues" evidence="1">
    <location>
        <begin position="99"/>
        <end position="124"/>
    </location>
</feature>
<dbReference type="AlphaFoldDB" id="A0A0K8J2V6"/>
<accession>A0A0K8J2V6</accession>
<dbReference type="Proteomes" id="UP000196053">
    <property type="component" value="Chromosome I"/>
</dbReference>
<evidence type="ECO:0000313" key="2">
    <source>
        <dbReference type="EMBL" id="CUH91976.1"/>
    </source>
</evidence>
<keyword evidence="3" id="KW-1185">Reference proteome</keyword>
<sequence>MDQGRSQDNKGLENERRINHLVNLVERSTRTERHLEEHSDISSSENIEHAKQVQRERKDQIENLKNIIAYGDNNSKEKHMKNTEKRFLYAEGYLNNNAHRMDNETFKNAKEKQEHRKEQLDSYR</sequence>
<name>A0A0K8J2V6_9FIRM</name>
<gene>
    <name evidence="2" type="ORF">SD1D_0424</name>
</gene>
<evidence type="ECO:0000256" key="1">
    <source>
        <dbReference type="SAM" id="MobiDB-lite"/>
    </source>
</evidence>
<dbReference type="EMBL" id="LN879430">
    <property type="protein sequence ID" value="CUH91976.1"/>
    <property type="molecule type" value="Genomic_DNA"/>
</dbReference>
<feature type="region of interest" description="Disordered" evidence="1">
    <location>
        <begin position="97"/>
        <end position="124"/>
    </location>
</feature>
<reference evidence="3" key="1">
    <citation type="submission" date="2015-09" db="EMBL/GenBank/DDBJ databases">
        <authorList>
            <person name="Wibberg D."/>
        </authorList>
    </citation>
    <scope>NUCLEOTIDE SEQUENCE [LARGE SCALE GENOMIC DNA]</scope>
    <source>
        <strain evidence="3">SD1D</strain>
    </source>
</reference>
<dbReference type="RefSeq" id="WP_058257394.1">
    <property type="nucleotide sequence ID" value="NZ_DUPS01000021.1"/>
</dbReference>
<proteinExistence type="predicted"/>
<dbReference type="OrthoDB" id="1716599at2"/>
<organism evidence="2 3">
    <name type="scientific">Herbinix luporum</name>
    <dbReference type="NCBI Taxonomy" id="1679721"/>
    <lineage>
        <taxon>Bacteria</taxon>
        <taxon>Bacillati</taxon>
        <taxon>Bacillota</taxon>
        <taxon>Clostridia</taxon>
        <taxon>Lachnospirales</taxon>
        <taxon>Lachnospiraceae</taxon>
        <taxon>Herbinix</taxon>
    </lineage>
</organism>
<protein>
    <submittedName>
        <fullName evidence="2">Uncharacterized protein</fullName>
    </submittedName>
</protein>
<feature type="region of interest" description="Disordered" evidence="1">
    <location>
        <begin position="29"/>
        <end position="54"/>
    </location>
</feature>
<dbReference type="KEGG" id="hsd:SD1D_0424"/>